<dbReference type="SUPFAM" id="SSF141322">
    <property type="entry name" value="NfeD domain-like"/>
    <property type="match status" value="1"/>
</dbReference>
<dbReference type="Pfam" id="PF01957">
    <property type="entry name" value="NfeD"/>
    <property type="match status" value="1"/>
</dbReference>
<dbReference type="AlphaFoldDB" id="A0A1H5B8G7"/>
<keyword evidence="4 5" id="KW-0472">Membrane</keyword>
<comment type="subcellular location">
    <subcellularLocation>
        <location evidence="1">Membrane</location>
        <topology evidence="1">Multi-pass membrane protein</topology>
    </subcellularLocation>
</comment>
<dbReference type="PANTHER" id="PTHR33507:SF4">
    <property type="entry name" value="NODULATION COMPETITIVENESS PROTEIN NFED"/>
    <property type="match status" value="1"/>
</dbReference>
<keyword evidence="3 5" id="KW-1133">Transmembrane helix</keyword>
<evidence type="ECO:0000256" key="1">
    <source>
        <dbReference type="ARBA" id="ARBA00004141"/>
    </source>
</evidence>
<dbReference type="InterPro" id="IPR056739">
    <property type="entry name" value="NfeD_membrane"/>
</dbReference>
<feature type="transmembrane region" description="Helical" evidence="5">
    <location>
        <begin position="111"/>
        <end position="133"/>
    </location>
</feature>
<accession>A0A1H5B8G7</accession>
<evidence type="ECO:0000259" key="6">
    <source>
        <dbReference type="Pfam" id="PF01957"/>
    </source>
</evidence>
<evidence type="ECO:0000256" key="5">
    <source>
        <dbReference type="SAM" id="Phobius"/>
    </source>
</evidence>
<evidence type="ECO:0000259" key="7">
    <source>
        <dbReference type="Pfam" id="PF24961"/>
    </source>
</evidence>
<dbReference type="InterPro" id="IPR012340">
    <property type="entry name" value="NA-bd_OB-fold"/>
</dbReference>
<evidence type="ECO:0000256" key="2">
    <source>
        <dbReference type="ARBA" id="ARBA00022692"/>
    </source>
</evidence>
<dbReference type="EMBL" id="FNTY01000001">
    <property type="protein sequence ID" value="SED50521.1"/>
    <property type="molecule type" value="Genomic_DNA"/>
</dbReference>
<evidence type="ECO:0000256" key="3">
    <source>
        <dbReference type="ARBA" id="ARBA00022989"/>
    </source>
</evidence>
<evidence type="ECO:0000313" key="9">
    <source>
        <dbReference type="Proteomes" id="UP000198985"/>
    </source>
</evidence>
<keyword evidence="2 5" id="KW-0812">Transmembrane</keyword>
<evidence type="ECO:0000256" key="4">
    <source>
        <dbReference type="ARBA" id="ARBA00023136"/>
    </source>
</evidence>
<feature type="domain" description="NfeD integral membrane" evidence="7">
    <location>
        <begin position="52"/>
        <end position="130"/>
    </location>
</feature>
<dbReference type="InterPro" id="IPR002810">
    <property type="entry name" value="NfeD-like_C"/>
</dbReference>
<dbReference type="PANTHER" id="PTHR33507">
    <property type="entry name" value="INNER MEMBRANE PROTEIN YBBJ"/>
    <property type="match status" value="1"/>
</dbReference>
<dbReference type="Gene3D" id="2.40.50.140">
    <property type="entry name" value="Nucleic acid-binding proteins"/>
    <property type="match status" value="1"/>
</dbReference>
<proteinExistence type="predicted"/>
<evidence type="ECO:0000313" key="8">
    <source>
        <dbReference type="EMBL" id="SED50521.1"/>
    </source>
</evidence>
<protein>
    <submittedName>
        <fullName evidence="8">Membrane-bound serine protease (ClpP class)</fullName>
    </submittedName>
</protein>
<name>A0A1H5B8G7_9PSED</name>
<dbReference type="InterPro" id="IPR052165">
    <property type="entry name" value="Membrane_assoc_protease"/>
</dbReference>
<dbReference type="GO" id="GO:0006508">
    <property type="term" value="P:proteolysis"/>
    <property type="evidence" value="ECO:0007669"/>
    <property type="project" value="UniProtKB-KW"/>
</dbReference>
<dbReference type="Pfam" id="PF24961">
    <property type="entry name" value="NfeD_membrane"/>
    <property type="match status" value="1"/>
</dbReference>
<dbReference type="GO" id="GO:0016020">
    <property type="term" value="C:membrane"/>
    <property type="evidence" value="ECO:0007669"/>
    <property type="project" value="UniProtKB-SubCell"/>
</dbReference>
<reference evidence="8 9" key="1">
    <citation type="submission" date="2016-10" db="EMBL/GenBank/DDBJ databases">
        <authorList>
            <person name="de Groot N.N."/>
        </authorList>
    </citation>
    <scope>NUCLEOTIDE SEQUENCE [LARGE SCALE GENOMIC DNA]</scope>
    <source>
        <strain evidence="8 9">BS3662</strain>
    </source>
</reference>
<feature type="transmembrane region" description="Helical" evidence="5">
    <location>
        <begin position="86"/>
        <end position="105"/>
    </location>
</feature>
<dbReference type="GO" id="GO:0008233">
    <property type="term" value="F:peptidase activity"/>
    <property type="evidence" value="ECO:0007669"/>
    <property type="project" value="UniProtKB-KW"/>
</dbReference>
<feature type="domain" description="NfeD-like C-terminal" evidence="6">
    <location>
        <begin position="146"/>
        <end position="200"/>
    </location>
</feature>
<keyword evidence="8" id="KW-0378">Hydrolase</keyword>
<dbReference type="Proteomes" id="UP000198985">
    <property type="component" value="Unassembled WGS sequence"/>
</dbReference>
<gene>
    <name evidence="8" type="ORF">SAMN04490194_0584</name>
</gene>
<sequence length="210" mass="21969">MGVNGNADNMNEHGALRLIVERRPEEARSYREGHVNTRCCAVALLLALSGSAFAADTIVLIPNPIGIWLITFGIAFLIAEAALPNYGVIGLGGIVMFVIGAVILSNTELPVPLMIGLGLISALLLIFLVIHALKTRPRETVSGDAGLVGSVAPVMSLQPGNACNGWVHLQGEQWQVLSATPLKTGQRVRVVARKGLLLQVAAADAAPGGE</sequence>
<organism evidence="8 9">
    <name type="scientific">Pseudomonas migulae</name>
    <dbReference type="NCBI Taxonomy" id="78543"/>
    <lineage>
        <taxon>Bacteria</taxon>
        <taxon>Pseudomonadati</taxon>
        <taxon>Pseudomonadota</taxon>
        <taxon>Gammaproteobacteria</taxon>
        <taxon>Pseudomonadales</taxon>
        <taxon>Pseudomonadaceae</taxon>
        <taxon>Pseudomonas</taxon>
    </lineage>
</organism>
<feature type="transmembrane region" description="Helical" evidence="5">
    <location>
        <begin position="61"/>
        <end position="79"/>
    </location>
</feature>
<keyword evidence="8" id="KW-0645">Protease</keyword>